<evidence type="ECO:0000256" key="1">
    <source>
        <dbReference type="ARBA" id="ARBA00008520"/>
    </source>
</evidence>
<evidence type="ECO:0000313" key="5">
    <source>
        <dbReference type="EMBL" id="MDP9844272.1"/>
    </source>
</evidence>
<gene>
    <name evidence="5" type="ORF">J2853_003483</name>
</gene>
<accession>A0ABT9QBX2</accession>
<dbReference type="EMBL" id="JAUSQU010000001">
    <property type="protein sequence ID" value="MDP9844272.1"/>
    <property type="molecule type" value="Genomic_DNA"/>
</dbReference>
<feature type="chain" id="PRO_5046784537" evidence="4">
    <location>
        <begin position="23"/>
        <end position="423"/>
    </location>
</feature>
<keyword evidence="5" id="KW-0762">Sugar transport</keyword>
<dbReference type="Proteomes" id="UP001225356">
    <property type="component" value="Unassembled WGS sequence"/>
</dbReference>
<organism evidence="5 6">
    <name type="scientific">Streptosporangium lutulentum</name>
    <dbReference type="NCBI Taxonomy" id="1461250"/>
    <lineage>
        <taxon>Bacteria</taxon>
        <taxon>Bacillati</taxon>
        <taxon>Actinomycetota</taxon>
        <taxon>Actinomycetes</taxon>
        <taxon>Streptosporangiales</taxon>
        <taxon>Streptosporangiaceae</taxon>
        <taxon>Streptosporangium</taxon>
    </lineage>
</organism>
<evidence type="ECO:0000256" key="4">
    <source>
        <dbReference type="SAM" id="SignalP"/>
    </source>
</evidence>
<evidence type="ECO:0000256" key="3">
    <source>
        <dbReference type="ARBA" id="ARBA00022729"/>
    </source>
</evidence>
<dbReference type="PANTHER" id="PTHR30061:SF50">
    <property type="entry name" value="MALTOSE_MALTODEXTRIN-BINDING PERIPLASMIC PROTEIN"/>
    <property type="match status" value="1"/>
</dbReference>
<dbReference type="SUPFAM" id="SSF53850">
    <property type="entry name" value="Periplasmic binding protein-like II"/>
    <property type="match status" value="1"/>
</dbReference>
<dbReference type="RefSeq" id="WP_307559015.1">
    <property type="nucleotide sequence ID" value="NZ_JAUSQU010000001.1"/>
</dbReference>
<dbReference type="CDD" id="cd13585">
    <property type="entry name" value="PBP2_TMBP_like"/>
    <property type="match status" value="1"/>
</dbReference>
<evidence type="ECO:0000313" key="6">
    <source>
        <dbReference type="Proteomes" id="UP001225356"/>
    </source>
</evidence>
<keyword evidence="6" id="KW-1185">Reference proteome</keyword>
<reference evidence="5 6" key="1">
    <citation type="submission" date="2023-07" db="EMBL/GenBank/DDBJ databases">
        <title>Sequencing the genomes of 1000 actinobacteria strains.</title>
        <authorList>
            <person name="Klenk H.-P."/>
        </authorList>
    </citation>
    <scope>NUCLEOTIDE SEQUENCE [LARGE SCALE GENOMIC DNA]</scope>
    <source>
        <strain evidence="5 6">DSM 46740</strain>
    </source>
</reference>
<keyword evidence="2" id="KW-0813">Transport</keyword>
<keyword evidence="3 4" id="KW-0732">Signal</keyword>
<dbReference type="PANTHER" id="PTHR30061">
    <property type="entry name" value="MALTOSE-BINDING PERIPLASMIC PROTEIN"/>
    <property type="match status" value="1"/>
</dbReference>
<comment type="caution">
    <text evidence="5">The sequence shown here is derived from an EMBL/GenBank/DDBJ whole genome shotgun (WGS) entry which is preliminary data.</text>
</comment>
<comment type="similarity">
    <text evidence="1">Belongs to the bacterial solute-binding protein 1 family.</text>
</comment>
<dbReference type="Pfam" id="PF01547">
    <property type="entry name" value="SBP_bac_1"/>
    <property type="match status" value="1"/>
</dbReference>
<feature type="signal peptide" evidence="4">
    <location>
        <begin position="1"/>
        <end position="22"/>
    </location>
</feature>
<evidence type="ECO:0000256" key="2">
    <source>
        <dbReference type="ARBA" id="ARBA00022448"/>
    </source>
</evidence>
<protein>
    <submittedName>
        <fullName evidence="5">Multiple sugar transport system substrate-binding protein</fullName>
    </submittedName>
</protein>
<dbReference type="PROSITE" id="PS51257">
    <property type="entry name" value="PROKAR_LIPOPROTEIN"/>
    <property type="match status" value="1"/>
</dbReference>
<sequence>MRKSTRFGAALLGVLLVVSACSGDGESDAAGGRDRITLSYAIWDNSQRPVMDELGREFTRTHPDVTIDVQLAPWTDYWTRLRAAAGGGAAPDVFWMNGPNFRLYASNGMLRSLEKEIARDGVDLSVYPRPLVDLYTLNGERFGLPKDMDTIGVWYNKALFDAKDVAHPADDWTWADFQSAAARLTDPAAGVYGTAAMLGSFQECQYNTIAQAGGHVISPDGRRSGYDDPRTIAGLRFWTDLIRAGRSPDLMSMTDTVPLQLFEVGKIAMYWGGSWNVAEFSANAYTRGRVDVAPLPRGERRATVIHGVANVVSATTGHPEEAWQFVRFLGSRQAADILGRKGPMPAHTGTQDAWVSAHPEFDLRTFVDAVAYGVPYPVSANTAAWNESELTHLARAWTGEVPVEEAAAGLAAEMNALLSRERS</sequence>
<name>A0ABT9QBX2_9ACTN</name>
<dbReference type="InterPro" id="IPR006059">
    <property type="entry name" value="SBP"/>
</dbReference>
<proteinExistence type="inferred from homology"/>
<dbReference type="Gene3D" id="3.40.190.10">
    <property type="entry name" value="Periplasmic binding protein-like II"/>
    <property type="match status" value="1"/>
</dbReference>